<organism evidence="2">
    <name type="scientific">mine drainage metagenome</name>
    <dbReference type="NCBI Taxonomy" id="410659"/>
    <lineage>
        <taxon>unclassified sequences</taxon>
        <taxon>metagenomes</taxon>
        <taxon>ecological metagenomes</taxon>
    </lineage>
</organism>
<dbReference type="EC" id="2.4.1.1" evidence="2"/>
<dbReference type="GO" id="GO:0005737">
    <property type="term" value="C:cytoplasm"/>
    <property type="evidence" value="ECO:0007669"/>
    <property type="project" value="TreeGrafter"/>
</dbReference>
<dbReference type="SUPFAM" id="SSF53756">
    <property type="entry name" value="UDP-Glycosyltransferase/glycogen phosphorylase"/>
    <property type="match status" value="1"/>
</dbReference>
<dbReference type="GO" id="GO:0030170">
    <property type="term" value="F:pyridoxal phosphate binding"/>
    <property type="evidence" value="ECO:0007669"/>
    <property type="project" value="TreeGrafter"/>
</dbReference>
<gene>
    <name evidence="2" type="primary">malP_22</name>
    <name evidence="2" type="ORF">GALL_519770</name>
</gene>
<evidence type="ECO:0000256" key="1">
    <source>
        <dbReference type="ARBA" id="ARBA00006047"/>
    </source>
</evidence>
<dbReference type="GO" id="GO:0005980">
    <property type="term" value="P:glycogen catabolic process"/>
    <property type="evidence" value="ECO:0007669"/>
    <property type="project" value="TreeGrafter"/>
</dbReference>
<dbReference type="AlphaFoldDB" id="A0A1J5PFY0"/>
<accession>A0A1J5PFY0</accession>
<keyword evidence="2" id="KW-0808">Transferase</keyword>
<keyword evidence="2" id="KW-0328">Glycosyltransferase</keyword>
<protein>
    <submittedName>
        <fullName evidence="2">Maltodextrin phosphorylase</fullName>
        <ecNumber evidence="2">2.4.1.1</ecNumber>
    </submittedName>
</protein>
<evidence type="ECO:0000313" key="2">
    <source>
        <dbReference type="EMBL" id="OIQ66452.1"/>
    </source>
</evidence>
<dbReference type="PANTHER" id="PTHR11468">
    <property type="entry name" value="GLYCOGEN PHOSPHORYLASE"/>
    <property type="match status" value="1"/>
</dbReference>
<comment type="similarity">
    <text evidence="1">Belongs to the glycogen phosphorylase family.</text>
</comment>
<dbReference type="Pfam" id="PF00343">
    <property type="entry name" value="Phosphorylase"/>
    <property type="match status" value="1"/>
</dbReference>
<dbReference type="EMBL" id="MLJW01006587">
    <property type="protein sequence ID" value="OIQ66452.1"/>
    <property type="molecule type" value="Genomic_DNA"/>
</dbReference>
<dbReference type="PANTHER" id="PTHR11468:SF3">
    <property type="entry name" value="GLYCOGEN PHOSPHORYLASE, LIVER FORM"/>
    <property type="match status" value="1"/>
</dbReference>
<sequence length="76" mass="8755">MSADFDSYYEAQRGIDARWQVVPAWTRASILNVARMPWFSSDRTIREYAQEIWNVPVRGTLPRASQEPGAQRGAIR</sequence>
<comment type="caution">
    <text evidence="2">The sequence shown here is derived from an EMBL/GenBank/DDBJ whole genome shotgun (WGS) entry which is preliminary data.</text>
</comment>
<dbReference type="Gene3D" id="3.40.50.2000">
    <property type="entry name" value="Glycogen Phosphorylase B"/>
    <property type="match status" value="1"/>
</dbReference>
<dbReference type="GO" id="GO:0008184">
    <property type="term" value="F:glycogen phosphorylase activity"/>
    <property type="evidence" value="ECO:0007669"/>
    <property type="project" value="InterPro"/>
</dbReference>
<proteinExistence type="inferred from homology"/>
<name>A0A1J5PFY0_9ZZZZ</name>
<reference evidence="2" key="1">
    <citation type="submission" date="2016-10" db="EMBL/GenBank/DDBJ databases">
        <title>Sequence of Gallionella enrichment culture.</title>
        <authorList>
            <person name="Poehlein A."/>
            <person name="Muehling M."/>
            <person name="Daniel R."/>
        </authorList>
    </citation>
    <scope>NUCLEOTIDE SEQUENCE</scope>
</reference>
<dbReference type="InterPro" id="IPR000811">
    <property type="entry name" value="Glyco_trans_35"/>
</dbReference>